<evidence type="ECO:0000259" key="5">
    <source>
        <dbReference type="PROSITE" id="PS50931"/>
    </source>
</evidence>
<dbReference type="Gene3D" id="1.10.10.10">
    <property type="entry name" value="Winged helix-like DNA-binding domain superfamily/Winged helix DNA-binding domain"/>
    <property type="match status" value="1"/>
</dbReference>
<reference evidence="6 7" key="1">
    <citation type="submission" date="2018-06" db="EMBL/GenBank/DDBJ databases">
        <authorList>
            <person name="Feng T."/>
            <person name="Jeon C.O."/>
        </authorList>
    </citation>
    <scope>NUCLEOTIDE SEQUENCE [LARGE SCALE GENOMIC DNA]</scope>
    <source>
        <strain evidence="6 7">S23</strain>
    </source>
</reference>
<dbReference type="GO" id="GO:0003677">
    <property type="term" value="F:DNA binding"/>
    <property type="evidence" value="ECO:0007669"/>
    <property type="project" value="UniProtKB-KW"/>
</dbReference>
<evidence type="ECO:0000256" key="4">
    <source>
        <dbReference type="ARBA" id="ARBA00023163"/>
    </source>
</evidence>
<gene>
    <name evidence="6" type="ORF">DN412_03605</name>
</gene>
<sequence length="298" mass="32567">METTRRHEPDIDIEAVRLLVSISELRSFKSAAERHRMTVSNVSNRIRKLESDFGAQVLRRTTRTLELTPLGHRLVGLGESIAHELAVAEGELARIGSQFGGTLTVSVTDELMTWLAPLILQVAQDNPRLRVSLISDSQAGTQTDIRVKRVSKSSTRGTPISMVICQSMGAAIAPGTYSAADLLALPICALGHTTAALAIDLNTARSRVQVEVTPCFMTTDIEVLLQAVEHGVGLGLIPELVFRSSASRSRFRLLLTDHRMELSTDAYDVVVSDREHSKAVVRHVSSMLEQQLKATRPA</sequence>
<protein>
    <recommendedName>
        <fullName evidence="5">HTH lysR-type domain-containing protein</fullName>
    </recommendedName>
</protein>
<keyword evidence="2" id="KW-0805">Transcription regulation</keyword>
<keyword evidence="3" id="KW-0238">DNA-binding</keyword>
<evidence type="ECO:0000256" key="2">
    <source>
        <dbReference type="ARBA" id="ARBA00023015"/>
    </source>
</evidence>
<dbReference type="SUPFAM" id="SSF53850">
    <property type="entry name" value="Periplasmic binding protein-like II"/>
    <property type="match status" value="1"/>
</dbReference>
<dbReference type="AlphaFoldDB" id="A0A370P0R5"/>
<keyword evidence="7" id="KW-1185">Reference proteome</keyword>
<dbReference type="GO" id="GO:0003700">
    <property type="term" value="F:DNA-binding transcription factor activity"/>
    <property type="evidence" value="ECO:0007669"/>
    <property type="project" value="InterPro"/>
</dbReference>
<dbReference type="Gene3D" id="3.40.190.290">
    <property type="match status" value="1"/>
</dbReference>
<keyword evidence="4" id="KW-0804">Transcription</keyword>
<comment type="caution">
    <text evidence="6">The sequence shown here is derived from an EMBL/GenBank/DDBJ whole genome shotgun (WGS) entry which is preliminary data.</text>
</comment>
<organism evidence="6 7">
    <name type="scientific">Cupriavidus lacunae</name>
    <dbReference type="NCBI Taxonomy" id="2666307"/>
    <lineage>
        <taxon>Bacteria</taxon>
        <taxon>Pseudomonadati</taxon>
        <taxon>Pseudomonadota</taxon>
        <taxon>Betaproteobacteria</taxon>
        <taxon>Burkholderiales</taxon>
        <taxon>Burkholderiaceae</taxon>
        <taxon>Cupriavidus</taxon>
    </lineage>
</organism>
<dbReference type="InterPro" id="IPR058163">
    <property type="entry name" value="LysR-type_TF_proteobact-type"/>
</dbReference>
<dbReference type="InterPro" id="IPR005119">
    <property type="entry name" value="LysR_subst-bd"/>
</dbReference>
<proteinExistence type="inferred from homology"/>
<dbReference type="InterPro" id="IPR036388">
    <property type="entry name" value="WH-like_DNA-bd_sf"/>
</dbReference>
<feature type="domain" description="HTH lysR-type" evidence="5">
    <location>
        <begin position="11"/>
        <end position="68"/>
    </location>
</feature>
<name>A0A370P0R5_9BURK</name>
<dbReference type="InterPro" id="IPR036390">
    <property type="entry name" value="WH_DNA-bd_sf"/>
</dbReference>
<dbReference type="Proteomes" id="UP000255165">
    <property type="component" value="Unassembled WGS sequence"/>
</dbReference>
<dbReference type="PROSITE" id="PS50931">
    <property type="entry name" value="HTH_LYSR"/>
    <property type="match status" value="1"/>
</dbReference>
<dbReference type="PANTHER" id="PTHR30537">
    <property type="entry name" value="HTH-TYPE TRANSCRIPTIONAL REGULATOR"/>
    <property type="match status" value="1"/>
</dbReference>
<accession>A0A370P0R5</accession>
<dbReference type="PANTHER" id="PTHR30537:SF5">
    <property type="entry name" value="HTH-TYPE TRANSCRIPTIONAL ACTIVATOR TTDR-RELATED"/>
    <property type="match status" value="1"/>
</dbReference>
<comment type="similarity">
    <text evidence="1">Belongs to the LysR transcriptional regulatory family.</text>
</comment>
<evidence type="ECO:0000256" key="3">
    <source>
        <dbReference type="ARBA" id="ARBA00023125"/>
    </source>
</evidence>
<dbReference type="EMBL" id="QKWJ01000003">
    <property type="protein sequence ID" value="RDK11461.1"/>
    <property type="molecule type" value="Genomic_DNA"/>
</dbReference>
<dbReference type="SUPFAM" id="SSF46785">
    <property type="entry name" value="Winged helix' DNA-binding domain"/>
    <property type="match status" value="1"/>
</dbReference>
<dbReference type="Pfam" id="PF00126">
    <property type="entry name" value="HTH_1"/>
    <property type="match status" value="1"/>
</dbReference>
<evidence type="ECO:0000256" key="1">
    <source>
        <dbReference type="ARBA" id="ARBA00009437"/>
    </source>
</evidence>
<dbReference type="Pfam" id="PF03466">
    <property type="entry name" value="LysR_substrate"/>
    <property type="match status" value="1"/>
</dbReference>
<evidence type="ECO:0000313" key="7">
    <source>
        <dbReference type="Proteomes" id="UP000255165"/>
    </source>
</evidence>
<dbReference type="InterPro" id="IPR000847">
    <property type="entry name" value="LysR_HTH_N"/>
</dbReference>
<evidence type="ECO:0000313" key="6">
    <source>
        <dbReference type="EMBL" id="RDK11461.1"/>
    </source>
</evidence>